<feature type="compositionally biased region" description="Acidic residues" evidence="1">
    <location>
        <begin position="509"/>
        <end position="520"/>
    </location>
</feature>
<evidence type="ECO:0000256" key="1">
    <source>
        <dbReference type="SAM" id="MobiDB-lite"/>
    </source>
</evidence>
<name>A0ABZ0S6W7_9GAMM</name>
<feature type="compositionally biased region" description="Basic and acidic residues" evidence="1">
    <location>
        <begin position="338"/>
        <end position="349"/>
    </location>
</feature>
<dbReference type="Proteomes" id="UP001432180">
    <property type="component" value="Chromosome"/>
</dbReference>
<dbReference type="SUPFAM" id="SSF52540">
    <property type="entry name" value="P-loop containing nucleoside triphosphate hydrolases"/>
    <property type="match status" value="1"/>
</dbReference>
<dbReference type="InterPro" id="IPR049945">
    <property type="entry name" value="AAA_22"/>
</dbReference>
<evidence type="ECO:0000313" key="4">
    <source>
        <dbReference type="Proteomes" id="UP001432180"/>
    </source>
</evidence>
<dbReference type="PANTHER" id="PTHR35894:SF1">
    <property type="entry name" value="PHOSPHORIBULOKINASE _ URIDINE KINASE FAMILY"/>
    <property type="match status" value="1"/>
</dbReference>
<feature type="compositionally biased region" description="Polar residues" evidence="1">
    <location>
        <begin position="323"/>
        <end position="334"/>
    </location>
</feature>
<evidence type="ECO:0000313" key="3">
    <source>
        <dbReference type="EMBL" id="WPL16254.1"/>
    </source>
</evidence>
<feature type="region of interest" description="Disordered" evidence="1">
    <location>
        <begin position="322"/>
        <end position="366"/>
    </location>
</feature>
<organism evidence="3 4">
    <name type="scientific">Thiorhodovibrio winogradskyi</name>
    <dbReference type="NCBI Taxonomy" id="77007"/>
    <lineage>
        <taxon>Bacteria</taxon>
        <taxon>Pseudomonadati</taxon>
        <taxon>Pseudomonadota</taxon>
        <taxon>Gammaproteobacteria</taxon>
        <taxon>Chromatiales</taxon>
        <taxon>Chromatiaceae</taxon>
        <taxon>Thiorhodovibrio</taxon>
    </lineage>
</organism>
<sequence length="619" mass="66475">MSLTSECLTQLGLQTEPFGPVPEDSALYRDALLDGFGDLALRALAEPTAVLVLAGAGGVGRSTQLQLVLSLLADDSDLIAFRARSKVGFDAVDATLRFHLSQLGHEDPSASLLHLFGERLRAGRVLVLAIDDAHLLDAAVLELLFALRRQLLERLGASTRFFLVGDPAFAANPLPGLDAEADAQVLRLHLRAFNREQTHGYLRHRLLTAGHAQPDLLLKRDLVDRLHRGSGGLPKYLNALAEDWLEECCDQGAFLAAGGPTEKPVQAFGVLGATPTSARQDVPADAIVSAMTALEALRSASSQALDMPERGVSDAKALLGSHPNHTQAASTDDQPSAGHDRNRLGEKSFRQRKARQKIQTAPSEDPVPVWNRPWFVPGVAVFSLFALLLPLVWQLPGSDDEDAPTRLRERSEAPRLRQAPIAPGIPSLGPQLPTLGLEHARRQELEVPSILSGNPLASTSAGAGAMGDESIESESVISEPVGDQSTRTELASGTDIMNASSNTAGGQQDDAEPNNEETESASDGLDRDWILQQSGQHFTIQLVATRSIGAARQHVAAFGEVDARFVPTRTKSQDFVVVLAGVYPARADAERALAKLPEALRGQGYWIRSVESVRQSLRD</sequence>
<feature type="domain" description="SPOR" evidence="2">
    <location>
        <begin position="532"/>
        <end position="609"/>
    </location>
</feature>
<reference evidence="3 4" key="1">
    <citation type="journal article" date="2023" name="Microorganisms">
        <title>Thiorhodovibrio frisius and Trv. litoralis spp. nov., Two Novel Members from a Clade of Fastidious Purple Sulfur Bacteria That Exhibit Unique Red-Shifted Light-Harvesting Capabilities.</title>
        <authorList>
            <person name="Methner A."/>
            <person name="Kuzyk S.B."/>
            <person name="Petersen J."/>
            <person name="Bauer S."/>
            <person name="Brinkmann H."/>
            <person name="Sichau K."/>
            <person name="Wanner G."/>
            <person name="Wolf J."/>
            <person name="Neumann-Schaal M."/>
            <person name="Henke P."/>
            <person name="Tank M."/>
            <person name="Sproer C."/>
            <person name="Bunk B."/>
            <person name="Overmann J."/>
        </authorList>
    </citation>
    <scope>NUCLEOTIDE SEQUENCE [LARGE SCALE GENOMIC DNA]</scope>
    <source>
        <strain evidence="3 4">DSM 6702</strain>
    </source>
</reference>
<dbReference type="InterPro" id="IPR036680">
    <property type="entry name" value="SPOR-like_sf"/>
</dbReference>
<dbReference type="InterPro" id="IPR052026">
    <property type="entry name" value="ExeA_AAA_ATPase_DNA-bind"/>
</dbReference>
<dbReference type="InterPro" id="IPR027417">
    <property type="entry name" value="P-loop_NTPase"/>
</dbReference>
<dbReference type="PANTHER" id="PTHR35894">
    <property type="entry name" value="GENERAL SECRETION PATHWAY PROTEIN A-RELATED"/>
    <property type="match status" value="1"/>
</dbReference>
<dbReference type="EMBL" id="CP121472">
    <property type="protein sequence ID" value="WPL16254.1"/>
    <property type="molecule type" value="Genomic_DNA"/>
</dbReference>
<accession>A0ABZ0S6W7</accession>
<feature type="region of interest" description="Disordered" evidence="1">
    <location>
        <begin position="398"/>
        <end position="429"/>
    </location>
</feature>
<dbReference type="Pfam" id="PF05036">
    <property type="entry name" value="SPOR"/>
    <property type="match status" value="1"/>
</dbReference>
<dbReference type="PROSITE" id="PS51724">
    <property type="entry name" value="SPOR"/>
    <property type="match status" value="1"/>
</dbReference>
<dbReference type="Gene3D" id="3.30.70.1070">
    <property type="entry name" value="Sporulation related repeat"/>
    <property type="match status" value="1"/>
</dbReference>
<feature type="compositionally biased region" description="Basic and acidic residues" evidence="1">
    <location>
        <begin position="403"/>
        <end position="415"/>
    </location>
</feature>
<protein>
    <submittedName>
        <fullName evidence="3">Secretion ATPase, PEP-CTERM locus subfamily</fullName>
    </submittedName>
</protein>
<keyword evidence="4" id="KW-1185">Reference proteome</keyword>
<feature type="region of interest" description="Disordered" evidence="1">
    <location>
        <begin position="496"/>
        <end position="523"/>
    </location>
</feature>
<dbReference type="InterPro" id="IPR007730">
    <property type="entry name" value="SPOR-like_dom"/>
</dbReference>
<gene>
    <name evidence="3" type="ORF">Thiowin_01207</name>
</gene>
<evidence type="ECO:0000259" key="2">
    <source>
        <dbReference type="PROSITE" id="PS51724"/>
    </source>
</evidence>
<proteinExistence type="predicted"/>
<dbReference type="Pfam" id="PF13401">
    <property type="entry name" value="AAA_22"/>
    <property type="match status" value="1"/>
</dbReference>
<feature type="compositionally biased region" description="Polar residues" evidence="1">
    <location>
        <begin position="496"/>
        <end position="506"/>
    </location>
</feature>